<dbReference type="InterPro" id="IPR017439">
    <property type="entry name" value="Amidohydrolase"/>
</dbReference>
<feature type="domain" description="Peptidase M20 dimerisation" evidence="1">
    <location>
        <begin position="181"/>
        <end position="278"/>
    </location>
</feature>
<sequence length="391" mass="43640">MSFYERAKELQEETVANRRHLHQYPELGYDQVETSAYIRSKLEEYGYDPETFEAPIENSVVVNIGKPGKTIMLRADIDALPIQEDTGLEFSSKIDGKMHACGHDIHTAQLLTVARMLKEREDELEGTVKLLFQPAEELLNGAETLVKAGVLENPKVDFALASHVWPIAPKGIGFMKDHSMSGALNFKITLIGKSTHGAMPSRGVDPVYAATFIFNGLQSILAREVDFTSGGSITFGKFDGNGAMNLIPDKAVLEGTARSFTNETLKYMKERIPEIAELLAKAFRCEMEIEWIADVPVLFNDPELVERVRKVAEETVGDAYEIFDFPQQNGSEDFAFFSKEVPSVYFISAHKDSDLYQYNVHNSKVVMNEEMMAPTAAIFAQTAVDYLKGNL</sequence>
<dbReference type="EMBL" id="JACBXQ010000007">
    <property type="protein sequence ID" value="MBG9987281.1"/>
    <property type="molecule type" value="Genomic_DNA"/>
</dbReference>
<reference evidence="2 3" key="1">
    <citation type="submission" date="2020-07" db="EMBL/GenBank/DDBJ databases">
        <title>Facklamia lactis sp. nov., isolated from raw milk.</title>
        <authorList>
            <person name="Doll E.V."/>
            <person name="Huptas C."/>
            <person name="Staib L."/>
            <person name="Wenning M."/>
            <person name="Scherer S."/>
        </authorList>
    </citation>
    <scope>NUCLEOTIDE SEQUENCE [LARGE SCALE GENOMIC DNA]</scope>
    <source>
        <strain evidence="2 3">DSM 111018</strain>
    </source>
</reference>
<dbReference type="InterPro" id="IPR002933">
    <property type="entry name" value="Peptidase_M20"/>
</dbReference>
<evidence type="ECO:0000313" key="3">
    <source>
        <dbReference type="Proteomes" id="UP000721415"/>
    </source>
</evidence>
<dbReference type="Gene3D" id="3.30.70.360">
    <property type="match status" value="1"/>
</dbReference>
<dbReference type="SUPFAM" id="SSF53187">
    <property type="entry name" value="Zn-dependent exopeptidases"/>
    <property type="match status" value="1"/>
</dbReference>
<gene>
    <name evidence="2" type="ORF">HZY91_10425</name>
</gene>
<dbReference type="Pfam" id="PF01546">
    <property type="entry name" value="Peptidase_M20"/>
    <property type="match status" value="1"/>
</dbReference>
<protein>
    <submittedName>
        <fullName evidence="2">Amidohydrolase</fullName>
    </submittedName>
</protein>
<organism evidence="2 3">
    <name type="scientific">Facklamia lactis</name>
    <dbReference type="NCBI Taxonomy" id="2749967"/>
    <lineage>
        <taxon>Bacteria</taxon>
        <taxon>Bacillati</taxon>
        <taxon>Bacillota</taxon>
        <taxon>Bacilli</taxon>
        <taxon>Lactobacillales</taxon>
        <taxon>Aerococcaceae</taxon>
        <taxon>Facklamia</taxon>
    </lineage>
</organism>
<dbReference type="PIRSF" id="PIRSF005962">
    <property type="entry name" value="Pept_M20D_amidohydro"/>
    <property type="match status" value="1"/>
</dbReference>
<dbReference type="Proteomes" id="UP000721415">
    <property type="component" value="Unassembled WGS sequence"/>
</dbReference>
<dbReference type="NCBIfam" id="TIGR01891">
    <property type="entry name" value="amidohydrolases"/>
    <property type="match status" value="1"/>
</dbReference>
<dbReference type="InterPro" id="IPR011650">
    <property type="entry name" value="Peptidase_M20_dimer"/>
</dbReference>
<dbReference type="RefSeq" id="WP_197116203.1">
    <property type="nucleotide sequence ID" value="NZ_JACBXQ010000007.1"/>
</dbReference>
<comment type="caution">
    <text evidence="2">The sequence shown here is derived from an EMBL/GenBank/DDBJ whole genome shotgun (WGS) entry which is preliminary data.</text>
</comment>
<evidence type="ECO:0000259" key="1">
    <source>
        <dbReference type="Pfam" id="PF07687"/>
    </source>
</evidence>
<proteinExistence type="predicted"/>
<dbReference type="Gene3D" id="3.40.630.10">
    <property type="entry name" value="Zn peptidases"/>
    <property type="match status" value="1"/>
</dbReference>
<dbReference type="Pfam" id="PF07687">
    <property type="entry name" value="M20_dimer"/>
    <property type="match status" value="1"/>
</dbReference>
<name>A0ABS0LT02_9LACT</name>
<dbReference type="PANTHER" id="PTHR11014:SF63">
    <property type="entry name" value="METALLOPEPTIDASE, PUTATIVE (AFU_ORTHOLOGUE AFUA_6G09600)-RELATED"/>
    <property type="match status" value="1"/>
</dbReference>
<evidence type="ECO:0000313" key="2">
    <source>
        <dbReference type="EMBL" id="MBG9987281.1"/>
    </source>
</evidence>
<accession>A0ABS0LT02</accession>
<dbReference type="InterPro" id="IPR036264">
    <property type="entry name" value="Bact_exopeptidase_dim_dom"/>
</dbReference>
<dbReference type="SUPFAM" id="SSF55031">
    <property type="entry name" value="Bacterial exopeptidase dimerisation domain"/>
    <property type="match status" value="1"/>
</dbReference>
<dbReference type="PANTHER" id="PTHR11014">
    <property type="entry name" value="PEPTIDASE M20 FAMILY MEMBER"/>
    <property type="match status" value="1"/>
</dbReference>
<keyword evidence="3" id="KW-1185">Reference proteome</keyword>
<dbReference type="CDD" id="cd03886">
    <property type="entry name" value="M20_Acy1"/>
    <property type="match status" value="1"/>
</dbReference>